<organism evidence="1 2">
    <name type="scientific">Desulfococcus multivorans DSM 2059</name>
    <dbReference type="NCBI Taxonomy" id="1121405"/>
    <lineage>
        <taxon>Bacteria</taxon>
        <taxon>Pseudomonadati</taxon>
        <taxon>Thermodesulfobacteriota</taxon>
        <taxon>Desulfobacteria</taxon>
        <taxon>Desulfobacterales</taxon>
        <taxon>Desulfococcaceae</taxon>
        <taxon>Desulfococcus</taxon>
    </lineage>
</organism>
<name>S7T7E2_DESML</name>
<gene>
    <name evidence="1" type="ORF">dsmv_0879</name>
</gene>
<dbReference type="Proteomes" id="UP000014977">
    <property type="component" value="Unassembled WGS sequence"/>
</dbReference>
<dbReference type="EMBL" id="ATHJ01000138">
    <property type="protein sequence ID" value="EPR32506.1"/>
    <property type="molecule type" value="Genomic_DNA"/>
</dbReference>
<protein>
    <submittedName>
        <fullName evidence="1">Uncharacterized protein</fullName>
    </submittedName>
</protein>
<sequence>MVSTMALNWLDAWMGGDGGDVVGMKGYLGKKIYRLLSGFAVDADIVYAPFFISLADPAGTDGKAAMFRKIEVSGVEDRLPADDAFQDGGF</sequence>
<dbReference type="RefSeq" id="WP_020878651.1">
    <property type="nucleotide sequence ID" value="NZ_ATHJ01000138.1"/>
</dbReference>
<proteinExistence type="predicted"/>
<evidence type="ECO:0000313" key="2">
    <source>
        <dbReference type="Proteomes" id="UP000014977"/>
    </source>
</evidence>
<evidence type="ECO:0000313" key="1">
    <source>
        <dbReference type="EMBL" id="EPR32506.1"/>
    </source>
</evidence>
<dbReference type="AlphaFoldDB" id="S7T7E2"/>
<comment type="caution">
    <text evidence="1">The sequence shown here is derived from an EMBL/GenBank/DDBJ whole genome shotgun (WGS) entry which is preliminary data.</text>
</comment>
<reference evidence="1 2" key="1">
    <citation type="journal article" date="2013" name="Genome Announc.">
        <title>Draft genome sequences for three mercury-methylating, sulfate-reducing bacteria.</title>
        <authorList>
            <person name="Brown S.D."/>
            <person name="Hurt R.A.Jr."/>
            <person name="Gilmour C.C."/>
            <person name="Elias D.A."/>
        </authorList>
    </citation>
    <scope>NUCLEOTIDE SEQUENCE [LARGE SCALE GENOMIC DNA]</scope>
    <source>
        <strain evidence="1 2">DSM 2059</strain>
    </source>
</reference>
<accession>S7T7E2</accession>
<keyword evidence="2" id="KW-1185">Reference proteome</keyword>